<evidence type="ECO:0008006" key="3">
    <source>
        <dbReference type="Google" id="ProtNLM"/>
    </source>
</evidence>
<protein>
    <recommendedName>
        <fullName evidence="3">Lipoprotein</fullName>
    </recommendedName>
</protein>
<keyword evidence="2" id="KW-1185">Reference proteome</keyword>
<dbReference type="EMBL" id="CP047897">
    <property type="protein sequence ID" value="QHL87547.1"/>
    <property type="molecule type" value="Genomic_DNA"/>
</dbReference>
<dbReference type="PROSITE" id="PS51257">
    <property type="entry name" value="PROKAR_LIPOPROTEIN"/>
    <property type="match status" value="1"/>
</dbReference>
<dbReference type="Proteomes" id="UP000464214">
    <property type="component" value="Chromosome"/>
</dbReference>
<dbReference type="AlphaFoldDB" id="A0A6P1NUY7"/>
<proteinExistence type="predicted"/>
<accession>A0A6P1NUY7</accession>
<evidence type="ECO:0000313" key="2">
    <source>
        <dbReference type="Proteomes" id="UP000464214"/>
    </source>
</evidence>
<organism evidence="1 2">
    <name type="scientific">Nibribacter ruber</name>
    <dbReference type="NCBI Taxonomy" id="2698458"/>
    <lineage>
        <taxon>Bacteria</taxon>
        <taxon>Pseudomonadati</taxon>
        <taxon>Bacteroidota</taxon>
        <taxon>Cytophagia</taxon>
        <taxon>Cytophagales</taxon>
        <taxon>Hymenobacteraceae</taxon>
        <taxon>Nibribacter</taxon>
    </lineage>
</organism>
<dbReference type="RefSeq" id="WP_160691058.1">
    <property type="nucleotide sequence ID" value="NZ_CP047897.1"/>
</dbReference>
<gene>
    <name evidence="1" type="ORF">GU926_08890</name>
</gene>
<evidence type="ECO:0000313" key="1">
    <source>
        <dbReference type="EMBL" id="QHL87547.1"/>
    </source>
</evidence>
<sequence length="184" mass="20868">MKQHFAFFLALLFQSCATQQHNRNAVVSNKYDCRLFSSEFDEKPYVLVKSIEPAFTIFKDSINDGTIFFRRYFNDSESQTAIVLDAKTGELWISDAGIINKSSFTGQDFFVAMELITKIEKGSFRQICSAGPSEGSLSLLLVKENGKIVSKYEASQYDYSHLNESEEEKIKNALGLIRLLDTKN</sequence>
<reference evidence="1 2" key="1">
    <citation type="submission" date="2020-01" db="EMBL/GenBank/DDBJ databases">
        <authorList>
            <person name="Kim M."/>
        </authorList>
    </citation>
    <scope>NUCLEOTIDE SEQUENCE [LARGE SCALE GENOMIC DNA]</scope>
    <source>
        <strain evidence="1 2">BT10</strain>
    </source>
</reference>
<dbReference type="KEGG" id="nib:GU926_08890"/>
<name>A0A6P1NUY7_9BACT</name>